<keyword evidence="2" id="KW-0418">Kinase</keyword>
<dbReference type="EC" id="2.7.6.5" evidence="2"/>
<feature type="domain" description="RelA/SpoT" evidence="1">
    <location>
        <begin position="1"/>
        <end position="74"/>
    </location>
</feature>
<proteinExistence type="predicted"/>
<dbReference type="Gene3D" id="3.30.460.10">
    <property type="entry name" value="Beta Polymerase, domain 2"/>
    <property type="match status" value="1"/>
</dbReference>
<evidence type="ECO:0000313" key="2">
    <source>
        <dbReference type="EMBL" id="MPN09052.1"/>
    </source>
</evidence>
<organism evidence="2">
    <name type="scientific">bioreactor metagenome</name>
    <dbReference type="NCBI Taxonomy" id="1076179"/>
    <lineage>
        <taxon>unclassified sequences</taxon>
        <taxon>metagenomes</taxon>
        <taxon>ecological metagenomes</taxon>
    </lineage>
</organism>
<dbReference type="AlphaFoldDB" id="A0A645F694"/>
<dbReference type="EMBL" id="VSSQ01055146">
    <property type="protein sequence ID" value="MPN09052.1"/>
    <property type="molecule type" value="Genomic_DNA"/>
</dbReference>
<sequence>MITRQDDITILQVKDYIKQPKPNGYRSLHLIVEVPIFLSHSKELMRVEVQLRTIAMDLWSSIEHQLQYKRGTANAQTLRTELKECAESIAYLDLRMQAIMRHIEED</sequence>
<dbReference type="Gene3D" id="1.10.287.860">
    <property type="entry name" value="Nucleotidyltransferase"/>
    <property type="match status" value="1"/>
</dbReference>
<reference evidence="2" key="1">
    <citation type="submission" date="2019-08" db="EMBL/GenBank/DDBJ databases">
        <authorList>
            <person name="Kucharzyk K."/>
            <person name="Murdoch R.W."/>
            <person name="Higgins S."/>
            <person name="Loffler F."/>
        </authorList>
    </citation>
    <scope>NUCLEOTIDE SEQUENCE</scope>
</reference>
<dbReference type="GO" id="GO:0016301">
    <property type="term" value="F:kinase activity"/>
    <property type="evidence" value="ECO:0007669"/>
    <property type="project" value="UniProtKB-KW"/>
</dbReference>
<dbReference type="InterPro" id="IPR007685">
    <property type="entry name" value="RelA_SpoT"/>
</dbReference>
<dbReference type="Pfam" id="PF04607">
    <property type="entry name" value="RelA_SpoT"/>
    <property type="match status" value="1"/>
</dbReference>
<dbReference type="PANTHER" id="PTHR47837:SF2">
    <property type="entry name" value="GTP PYROPHOSPHOKINASE YWAC"/>
    <property type="match status" value="1"/>
</dbReference>
<dbReference type="SMART" id="SM00954">
    <property type="entry name" value="RelA_SpoT"/>
    <property type="match status" value="1"/>
</dbReference>
<dbReference type="InterPro" id="IPR043519">
    <property type="entry name" value="NT_sf"/>
</dbReference>
<accession>A0A645F694</accession>
<keyword evidence="2" id="KW-0808">Transferase</keyword>
<dbReference type="GO" id="GO:0008728">
    <property type="term" value="F:GTP diphosphokinase activity"/>
    <property type="evidence" value="ECO:0007669"/>
    <property type="project" value="UniProtKB-EC"/>
</dbReference>
<protein>
    <submittedName>
        <fullName evidence="2">GTP pyrophosphokinase YwaC</fullName>
        <ecNumber evidence="2">2.7.6.5</ecNumber>
    </submittedName>
</protein>
<dbReference type="InterPro" id="IPR052366">
    <property type="entry name" value="GTP_Pyrophosphokinase"/>
</dbReference>
<dbReference type="GO" id="GO:0015969">
    <property type="term" value="P:guanosine tetraphosphate metabolic process"/>
    <property type="evidence" value="ECO:0007669"/>
    <property type="project" value="InterPro"/>
</dbReference>
<dbReference type="SUPFAM" id="SSF81301">
    <property type="entry name" value="Nucleotidyltransferase"/>
    <property type="match status" value="1"/>
</dbReference>
<dbReference type="CDD" id="cd05399">
    <property type="entry name" value="NT_Rel-Spo_like"/>
    <property type="match status" value="1"/>
</dbReference>
<evidence type="ECO:0000259" key="1">
    <source>
        <dbReference type="SMART" id="SM00954"/>
    </source>
</evidence>
<comment type="caution">
    <text evidence="2">The sequence shown here is derived from an EMBL/GenBank/DDBJ whole genome shotgun (WGS) entry which is preliminary data.</text>
</comment>
<dbReference type="PANTHER" id="PTHR47837">
    <property type="entry name" value="GTP PYROPHOSPHOKINASE YJBM"/>
    <property type="match status" value="1"/>
</dbReference>
<gene>
    <name evidence="2" type="primary">ywaC_7</name>
    <name evidence="2" type="ORF">SDC9_156340</name>
</gene>
<name>A0A645F694_9ZZZZ</name>